<gene>
    <name evidence="4" type="ORF">DXG03_002213</name>
</gene>
<keyword evidence="3" id="KW-0472">Membrane</keyword>
<dbReference type="EC" id="3.4.13.19" evidence="1"/>
<keyword evidence="1" id="KW-0862">Zinc</keyword>
<dbReference type="PANTHER" id="PTHR10443">
    <property type="entry name" value="MICROSOMAL DIPEPTIDASE"/>
    <property type="match status" value="1"/>
</dbReference>
<keyword evidence="1" id="KW-0645">Protease</keyword>
<keyword evidence="1" id="KW-0224">Dipeptidase</keyword>
<organism evidence="4 5">
    <name type="scientific">Asterophora parasitica</name>
    <dbReference type="NCBI Taxonomy" id="117018"/>
    <lineage>
        <taxon>Eukaryota</taxon>
        <taxon>Fungi</taxon>
        <taxon>Dikarya</taxon>
        <taxon>Basidiomycota</taxon>
        <taxon>Agaricomycotina</taxon>
        <taxon>Agaricomycetes</taxon>
        <taxon>Agaricomycetidae</taxon>
        <taxon>Agaricales</taxon>
        <taxon>Tricholomatineae</taxon>
        <taxon>Lyophyllaceae</taxon>
        <taxon>Asterophora</taxon>
    </lineage>
</organism>
<feature type="compositionally biased region" description="Polar residues" evidence="2">
    <location>
        <begin position="1"/>
        <end position="14"/>
    </location>
</feature>
<dbReference type="PROSITE" id="PS51365">
    <property type="entry name" value="RENAL_DIPEPTIDASE_2"/>
    <property type="match status" value="1"/>
</dbReference>
<reference evidence="4" key="1">
    <citation type="submission" date="2020-07" db="EMBL/GenBank/DDBJ databases">
        <authorList>
            <person name="Nieuwenhuis M."/>
            <person name="Van De Peppel L.J.J."/>
        </authorList>
    </citation>
    <scope>NUCLEOTIDE SEQUENCE</scope>
    <source>
        <strain evidence="4">AP01</strain>
        <tissue evidence="4">Mycelium</tissue>
    </source>
</reference>
<dbReference type="SUPFAM" id="SSF51556">
    <property type="entry name" value="Metallo-dependent hydrolases"/>
    <property type="match status" value="1"/>
</dbReference>
<dbReference type="EMBL" id="JABCKV010000016">
    <property type="protein sequence ID" value="KAG5646836.1"/>
    <property type="molecule type" value="Genomic_DNA"/>
</dbReference>
<dbReference type="OrthoDB" id="445695at2759"/>
<keyword evidence="1" id="KW-0378">Hydrolase</keyword>
<dbReference type="Proteomes" id="UP000775547">
    <property type="component" value="Unassembled WGS sequence"/>
</dbReference>
<keyword evidence="3" id="KW-0812">Transmembrane</keyword>
<evidence type="ECO:0000256" key="3">
    <source>
        <dbReference type="SAM" id="Phobius"/>
    </source>
</evidence>
<dbReference type="GO" id="GO:0046872">
    <property type="term" value="F:metal ion binding"/>
    <property type="evidence" value="ECO:0007669"/>
    <property type="project" value="UniProtKB-UniRule"/>
</dbReference>
<dbReference type="InterPro" id="IPR032466">
    <property type="entry name" value="Metal_Hydrolase"/>
</dbReference>
<keyword evidence="1" id="KW-0479">Metal-binding</keyword>
<dbReference type="Gene3D" id="3.20.20.140">
    <property type="entry name" value="Metal-dependent hydrolases"/>
    <property type="match status" value="1"/>
</dbReference>
<dbReference type="AlphaFoldDB" id="A0A9P7GBJ5"/>
<feature type="compositionally biased region" description="Polar residues" evidence="2">
    <location>
        <begin position="26"/>
        <end position="35"/>
    </location>
</feature>
<feature type="region of interest" description="Disordered" evidence="2">
    <location>
        <begin position="435"/>
        <end position="457"/>
    </location>
</feature>
<evidence type="ECO:0000256" key="2">
    <source>
        <dbReference type="SAM" id="MobiDB-lite"/>
    </source>
</evidence>
<reference evidence="4" key="2">
    <citation type="submission" date="2021-10" db="EMBL/GenBank/DDBJ databases">
        <title>Phylogenomics reveals ancestral predisposition of the termite-cultivated fungus Termitomyces towards a domesticated lifestyle.</title>
        <authorList>
            <person name="Auxier B."/>
            <person name="Grum-Grzhimaylo A."/>
            <person name="Cardenas M.E."/>
            <person name="Lodge J.D."/>
            <person name="Laessoe T."/>
            <person name="Pedersen O."/>
            <person name="Smith M.E."/>
            <person name="Kuyper T.W."/>
            <person name="Franco-Molano E.A."/>
            <person name="Baroni T.J."/>
            <person name="Aanen D.K."/>
        </authorList>
    </citation>
    <scope>NUCLEOTIDE SEQUENCE</scope>
    <source>
        <strain evidence="4">AP01</strain>
        <tissue evidence="4">Mycelium</tissue>
    </source>
</reference>
<dbReference type="PANTHER" id="PTHR10443:SF12">
    <property type="entry name" value="DIPEPTIDASE"/>
    <property type="match status" value="1"/>
</dbReference>
<dbReference type="InterPro" id="IPR008257">
    <property type="entry name" value="Pept_M19"/>
</dbReference>
<dbReference type="GO" id="GO:0006508">
    <property type="term" value="P:proteolysis"/>
    <property type="evidence" value="ECO:0007669"/>
    <property type="project" value="UniProtKB-KW"/>
</dbReference>
<comment type="catalytic activity">
    <reaction evidence="1">
        <text>an L-aminoacyl-L-amino acid + H2O = 2 an L-alpha-amino acid</text>
        <dbReference type="Rhea" id="RHEA:48940"/>
        <dbReference type="ChEBI" id="CHEBI:15377"/>
        <dbReference type="ChEBI" id="CHEBI:59869"/>
        <dbReference type="ChEBI" id="CHEBI:77460"/>
        <dbReference type="EC" id="3.4.13.19"/>
    </reaction>
</comment>
<keyword evidence="3" id="KW-1133">Transmembrane helix</keyword>
<dbReference type="Pfam" id="PF01244">
    <property type="entry name" value="Peptidase_M19"/>
    <property type="match status" value="1"/>
</dbReference>
<comment type="cofactor">
    <cofactor evidence="1">
        <name>Zn(2+)</name>
        <dbReference type="ChEBI" id="CHEBI:29105"/>
    </cofactor>
</comment>
<evidence type="ECO:0000313" key="5">
    <source>
        <dbReference type="Proteomes" id="UP000775547"/>
    </source>
</evidence>
<dbReference type="CDD" id="cd01301">
    <property type="entry name" value="rDP_like"/>
    <property type="match status" value="1"/>
</dbReference>
<comment type="similarity">
    <text evidence="1">Belongs to the metallo-dependent hydrolases superfamily. Peptidase M19 family.</text>
</comment>
<dbReference type="GO" id="GO:0070573">
    <property type="term" value="F:metallodipeptidase activity"/>
    <property type="evidence" value="ECO:0007669"/>
    <property type="project" value="InterPro"/>
</dbReference>
<feature type="compositionally biased region" description="Basic and acidic residues" evidence="2">
    <location>
        <begin position="445"/>
        <end position="457"/>
    </location>
</feature>
<protein>
    <recommendedName>
        <fullName evidence="1">Dipeptidase</fullName>
        <ecNumber evidence="1">3.4.13.19</ecNumber>
    </recommendedName>
</protein>
<feature type="region of interest" description="Disordered" evidence="2">
    <location>
        <begin position="1"/>
        <end position="35"/>
    </location>
</feature>
<name>A0A9P7GBJ5_9AGAR</name>
<feature type="transmembrane region" description="Helical" evidence="3">
    <location>
        <begin position="43"/>
        <end position="62"/>
    </location>
</feature>
<keyword evidence="5" id="KW-1185">Reference proteome</keyword>
<accession>A0A9P7GBJ5</accession>
<comment type="caution">
    <text evidence="4">The sequence shown here is derived from an EMBL/GenBank/DDBJ whole genome shotgun (WGS) entry which is preliminary data.</text>
</comment>
<evidence type="ECO:0000256" key="1">
    <source>
        <dbReference type="RuleBase" id="RU341113"/>
    </source>
</evidence>
<evidence type="ECO:0000313" key="4">
    <source>
        <dbReference type="EMBL" id="KAG5646836.1"/>
    </source>
</evidence>
<proteinExistence type="inferred from homology"/>
<keyword evidence="1" id="KW-0482">Metalloprotease</keyword>
<sequence length="457" mass="49715">MSSQTPTENSSLLPNPSPHHDEESGHGQSKATQFESNPRTRGIIWGTLTVVFVAGLFLLLGFQHLLEDKLYPLFGGLPKDPLLAALAIMDKAPVIVGAVLSYLPILTRHLFANNASAIDLKSRMPAHVDIPRLREGKVGGFFWSVYMGCPSEEEEGQNYLSATWSVRDTLEQIDVARALIEKYPETFQFATGTDDIKSAIKNGKIASLLGVEGGHQLGNSLAVLRQYHALGVRYVTLTHTCHNVFADSCGFLPGIIPRHGGLSSLGRTLIDEMNRLGVLVDLSHTSDATAAQALAHSKAPVIWSHSSARAIHNVPRNVPDDILRLIGAGEGQKDAIVMVNFAPFFVAPPDKADLESVANHVDHIAKIAGRKHVGLGSDYDGIGSVPVGLEDVSKYPALIAELYKRGWNKYELAGLTGGNLLRVFEGAEKVSRELQRAGQQPSYDLYKERKDIPRSEL</sequence>